<dbReference type="RefSeq" id="WP_066318158.1">
    <property type="nucleotide sequence ID" value="NZ_CANLSS010000004.1"/>
</dbReference>
<keyword evidence="3" id="KW-1185">Reference proteome</keyword>
<evidence type="ECO:0000313" key="2">
    <source>
        <dbReference type="EMBL" id="KZS38645.1"/>
    </source>
</evidence>
<dbReference type="OrthoDB" id="1113652at2"/>
<evidence type="ECO:0000313" key="3">
    <source>
        <dbReference type="Proteomes" id="UP000076715"/>
    </source>
</evidence>
<proteinExistence type="predicted"/>
<comment type="caution">
    <text evidence="2">The sequence shown here is derived from an EMBL/GenBank/DDBJ whole genome shotgun (WGS) entry which is preliminary data.</text>
</comment>
<dbReference type="STRING" id="1642818.AWE51_13695"/>
<evidence type="ECO:0008006" key="4">
    <source>
        <dbReference type="Google" id="ProtNLM"/>
    </source>
</evidence>
<dbReference type="Proteomes" id="UP000076715">
    <property type="component" value="Unassembled WGS sequence"/>
</dbReference>
<reference evidence="2 3" key="1">
    <citation type="submission" date="2016-01" db="EMBL/GenBank/DDBJ databases">
        <title>The draft genome sequence of Aquimarina sp. RZW4-3-2.</title>
        <authorList>
            <person name="Wang Y."/>
        </authorList>
    </citation>
    <scope>NUCLEOTIDE SEQUENCE [LARGE SCALE GENOMIC DNA]</scope>
    <source>
        <strain evidence="2 3">RZW4-3-2</strain>
    </source>
</reference>
<dbReference type="Gene3D" id="3.40.390.70">
    <property type="match status" value="1"/>
</dbReference>
<gene>
    <name evidence="2" type="ORF">AWE51_13695</name>
</gene>
<protein>
    <recommendedName>
        <fullName evidence="4">Substrate import-associated zinc metallohydrolase lipoprotein</fullName>
    </recommendedName>
</protein>
<name>A0A162XHV1_9FLAO</name>
<sequence>MKTPKTIIKNIVLLAFCLVVVAACEREETIQPTAIFENGDAESTAELDQFLKREFRDPYGSLILYKFVDRYIDPRRSATPPRLEVVKPIAELIKQAWIQPYNKASDRGEDFLRDFFPGEIVILGSPLFNGDGTITLGIADSGVRVTLTQANDYFPGNDAWILQTFRTLHHEFAHIVDQNFNFDVDAFFKISGDDYTSPGTWTQENLNSAIERGMVTPYGTSAVGEDFAELIAYIITTDPDEFAATYITPEDCTGLGQDCLDRNIGRARIQEKYDVVVKYMKEDVGIDLLTLRDEFLNSVN</sequence>
<accession>A0A162XHV1</accession>
<dbReference type="PROSITE" id="PS51257">
    <property type="entry name" value="PROKAR_LIPOPROTEIN"/>
    <property type="match status" value="1"/>
</dbReference>
<keyword evidence="1" id="KW-0732">Signal</keyword>
<feature type="chain" id="PRO_5007841023" description="Substrate import-associated zinc metallohydrolase lipoprotein" evidence="1">
    <location>
        <begin position="23"/>
        <end position="300"/>
    </location>
</feature>
<dbReference type="Pfam" id="PF15890">
    <property type="entry name" value="Peptidase_Mx1"/>
    <property type="match status" value="1"/>
</dbReference>
<dbReference type="NCBIfam" id="TIGR04549">
    <property type="entry name" value="LP_HExxH_w_tonB"/>
    <property type="match status" value="1"/>
</dbReference>
<feature type="signal peptide" evidence="1">
    <location>
        <begin position="1"/>
        <end position="22"/>
    </location>
</feature>
<evidence type="ECO:0000256" key="1">
    <source>
        <dbReference type="SAM" id="SignalP"/>
    </source>
</evidence>
<dbReference type="InterPro" id="IPR030890">
    <property type="entry name" value="LP_HExxH_w_TonB"/>
</dbReference>
<organism evidence="2 3">
    <name type="scientific">Aquimarina aggregata</name>
    <dbReference type="NCBI Taxonomy" id="1642818"/>
    <lineage>
        <taxon>Bacteria</taxon>
        <taxon>Pseudomonadati</taxon>
        <taxon>Bacteroidota</taxon>
        <taxon>Flavobacteriia</taxon>
        <taxon>Flavobacteriales</taxon>
        <taxon>Flavobacteriaceae</taxon>
        <taxon>Aquimarina</taxon>
    </lineage>
</organism>
<dbReference type="SUPFAM" id="SSF55486">
    <property type="entry name" value="Metalloproteases ('zincins'), catalytic domain"/>
    <property type="match status" value="1"/>
</dbReference>
<dbReference type="EMBL" id="LQRT01000046">
    <property type="protein sequence ID" value="KZS38645.1"/>
    <property type="molecule type" value="Genomic_DNA"/>
</dbReference>
<dbReference type="AlphaFoldDB" id="A0A162XHV1"/>